<dbReference type="EMBL" id="JANKHO010000277">
    <property type="protein sequence ID" value="KAJ3512157.1"/>
    <property type="molecule type" value="Genomic_DNA"/>
</dbReference>
<comment type="caution">
    <text evidence="1">The sequence shown here is derived from an EMBL/GenBank/DDBJ whole genome shotgun (WGS) entry which is preliminary data.</text>
</comment>
<gene>
    <name evidence="1" type="ORF">NLJ89_g3686</name>
</gene>
<evidence type="ECO:0000313" key="2">
    <source>
        <dbReference type="Proteomes" id="UP001148786"/>
    </source>
</evidence>
<keyword evidence="2" id="KW-1185">Reference proteome</keyword>
<organism evidence="1 2">
    <name type="scientific">Agrocybe chaxingu</name>
    <dbReference type="NCBI Taxonomy" id="84603"/>
    <lineage>
        <taxon>Eukaryota</taxon>
        <taxon>Fungi</taxon>
        <taxon>Dikarya</taxon>
        <taxon>Basidiomycota</taxon>
        <taxon>Agaricomycotina</taxon>
        <taxon>Agaricomycetes</taxon>
        <taxon>Agaricomycetidae</taxon>
        <taxon>Agaricales</taxon>
        <taxon>Agaricineae</taxon>
        <taxon>Strophariaceae</taxon>
        <taxon>Agrocybe</taxon>
    </lineage>
</organism>
<proteinExistence type="predicted"/>
<evidence type="ECO:0000313" key="1">
    <source>
        <dbReference type="EMBL" id="KAJ3512157.1"/>
    </source>
</evidence>
<accession>A0A9W8K4S8</accession>
<name>A0A9W8K4S8_9AGAR</name>
<sequence length="90" mass="10064">MTRRTSIMSRLDLGGGSAWGGMSGMMSIDIATLVWAMDIEYVGKRPIDLDGYVDEGIVIRPPTLQVKFSPRSHDVAEIIERTLEEFGYKK</sequence>
<dbReference type="AlphaFoldDB" id="A0A9W8K4S8"/>
<reference evidence="1" key="1">
    <citation type="submission" date="2022-07" db="EMBL/GenBank/DDBJ databases">
        <title>Genome Sequence of Agrocybe chaxingu.</title>
        <authorList>
            <person name="Buettner E."/>
        </authorList>
    </citation>
    <scope>NUCLEOTIDE SEQUENCE</scope>
    <source>
        <strain evidence="1">MP-N11</strain>
    </source>
</reference>
<dbReference type="Proteomes" id="UP001148786">
    <property type="component" value="Unassembled WGS sequence"/>
</dbReference>
<protein>
    <submittedName>
        <fullName evidence="1">Uncharacterized protein</fullName>
    </submittedName>
</protein>